<dbReference type="AlphaFoldDB" id="A0A0L0G731"/>
<evidence type="ECO:0000313" key="2">
    <source>
        <dbReference type="Proteomes" id="UP000054560"/>
    </source>
</evidence>
<reference evidence="1 2" key="1">
    <citation type="submission" date="2011-02" db="EMBL/GenBank/DDBJ databases">
        <title>The Genome Sequence of Sphaeroforma arctica JP610.</title>
        <authorList>
            <consortium name="The Broad Institute Genome Sequencing Platform"/>
            <person name="Russ C."/>
            <person name="Cuomo C."/>
            <person name="Young S.K."/>
            <person name="Zeng Q."/>
            <person name="Gargeya S."/>
            <person name="Alvarado L."/>
            <person name="Berlin A."/>
            <person name="Chapman S.B."/>
            <person name="Chen Z."/>
            <person name="Freedman E."/>
            <person name="Gellesch M."/>
            <person name="Goldberg J."/>
            <person name="Griggs A."/>
            <person name="Gujja S."/>
            <person name="Heilman E."/>
            <person name="Heiman D."/>
            <person name="Howarth C."/>
            <person name="Mehta T."/>
            <person name="Neiman D."/>
            <person name="Pearson M."/>
            <person name="Roberts A."/>
            <person name="Saif S."/>
            <person name="Shea T."/>
            <person name="Shenoy N."/>
            <person name="Sisk P."/>
            <person name="Stolte C."/>
            <person name="Sykes S."/>
            <person name="White J."/>
            <person name="Yandava C."/>
            <person name="Burger G."/>
            <person name="Gray M.W."/>
            <person name="Holland P.W.H."/>
            <person name="King N."/>
            <person name="Lang F.B.F."/>
            <person name="Roger A.J."/>
            <person name="Ruiz-Trillo I."/>
            <person name="Haas B."/>
            <person name="Nusbaum C."/>
            <person name="Birren B."/>
        </authorList>
    </citation>
    <scope>NUCLEOTIDE SEQUENCE [LARGE SCALE GENOMIC DNA]</scope>
    <source>
        <strain evidence="1 2">JP610</strain>
    </source>
</reference>
<name>A0A0L0G731_9EUKA</name>
<proteinExistence type="predicted"/>
<dbReference type="GeneID" id="25903465"/>
<sequence length="95" mass="11185">MQNKTLNVDVRTERAHKTMKMLEERYRNSYKEAIHFQLLKAQRYQALMYYRQQVQVDALIMADKQPDGSEGHLSGIEHTKFHTMTEANIRTASNV</sequence>
<dbReference type="RefSeq" id="XP_014158722.1">
    <property type="nucleotide sequence ID" value="XM_014303247.1"/>
</dbReference>
<dbReference type="EMBL" id="KQ241738">
    <property type="protein sequence ID" value="KNC84820.1"/>
    <property type="molecule type" value="Genomic_DNA"/>
</dbReference>
<keyword evidence="2" id="KW-1185">Reference proteome</keyword>
<protein>
    <submittedName>
        <fullName evidence="1">Uncharacterized protein</fullName>
    </submittedName>
</protein>
<gene>
    <name evidence="1" type="ORF">SARC_02961</name>
</gene>
<evidence type="ECO:0000313" key="1">
    <source>
        <dbReference type="EMBL" id="KNC84820.1"/>
    </source>
</evidence>
<accession>A0A0L0G731</accession>
<dbReference type="Proteomes" id="UP000054560">
    <property type="component" value="Unassembled WGS sequence"/>
</dbReference>
<organism evidence="1 2">
    <name type="scientific">Sphaeroforma arctica JP610</name>
    <dbReference type="NCBI Taxonomy" id="667725"/>
    <lineage>
        <taxon>Eukaryota</taxon>
        <taxon>Ichthyosporea</taxon>
        <taxon>Ichthyophonida</taxon>
        <taxon>Sphaeroforma</taxon>
    </lineage>
</organism>